<feature type="transmembrane region" description="Helical" evidence="1">
    <location>
        <begin position="222"/>
        <end position="247"/>
    </location>
</feature>
<protein>
    <recommendedName>
        <fullName evidence="4">ABC-2 type transport system permease protein</fullName>
    </recommendedName>
</protein>
<feature type="transmembrane region" description="Helical" evidence="1">
    <location>
        <begin position="165"/>
        <end position="183"/>
    </location>
</feature>
<feature type="transmembrane region" description="Helical" evidence="1">
    <location>
        <begin position="98"/>
        <end position="126"/>
    </location>
</feature>
<evidence type="ECO:0000313" key="2">
    <source>
        <dbReference type="EMBL" id="QIS17541.1"/>
    </source>
</evidence>
<evidence type="ECO:0000256" key="1">
    <source>
        <dbReference type="SAM" id="Phobius"/>
    </source>
</evidence>
<dbReference type="AlphaFoldDB" id="A0A6G9YWR0"/>
<feature type="transmembrane region" description="Helical" evidence="1">
    <location>
        <begin position="55"/>
        <end position="77"/>
    </location>
</feature>
<organism evidence="2 3">
    <name type="scientific">Nocardia terpenica</name>
    <dbReference type="NCBI Taxonomy" id="455432"/>
    <lineage>
        <taxon>Bacteria</taxon>
        <taxon>Bacillati</taxon>
        <taxon>Actinomycetota</taxon>
        <taxon>Actinomycetes</taxon>
        <taxon>Mycobacteriales</taxon>
        <taxon>Nocardiaceae</taxon>
        <taxon>Nocardia</taxon>
    </lineage>
</organism>
<keyword evidence="1" id="KW-0472">Membrane</keyword>
<keyword evidence="1" id="KW-0812">Transmembrane</keyword>
<proteinExistence type="predicted"/>
<accession>A0A6G9YWR0</accession>
<feature type="transmembrane region" description="Helical" evidence="1">
    <location>
        <begin position="414"/>
        <end position="436"/>
    </location>
</feature>
<dbReference type="Proteomes" id="UP000500953">
    <property type="component" value="Chromosome"/>
</dbReference>
<evidence type="ECO:0000313" key="3">
    <source>
        <dbReference type="Proteomes" id="UP000500953"/>
    </source>
</evidence>
<gene>
    <name evidence="2" type="ORF">F6W96_03710</name>
</gene>
<reference evidence="2 3" key="1">
    <citation type="journal article" date="2019" name="ACS Chem. Biol.">
        <title>Identification and Mobilization of a Cryptic Antibiotic Biosynthesis Gene Locus from a Human-Pathogenic Nocardia Isolate.</title>
        <authorList>
            <person name="Herisse M."/>
            <person name="Ishida K."/>
            <person name="Porter J.L."/>
            <person name="Howden B."/>
            <person name="Hertweck C."/>
            <person name="Stinear T.P."/>
            <person name="Pidot S.J."/>
        </authorList>
    </citation>
    <scope>NUCLEOTIDE SEQUENCE [LARGE SCALE GENOMIC DNA]</scope>
    <source>
        <strain evidence="2 3">AUSMDU00012715</strain>
    </source>
</reference>
<evidence type="ECO:0008006" key="4">
    <source>
        <dbReference type="Google" id="ProtNLM"/>
    </source>
</evidence>
<feature type="transmembrane region" description="Helical" evidence="1">
    <location>
        <begin position="353"/>
        <end position="381"/>
    </location>
</feature>
<feature type="transmembrane region" description="Helical" evidence="1">
    <location>
        <begin position="313"/>
        <end position="333"/>
    </location>
</feature>
<feature type="transmembrane region" description="Helical" evidence="1">
    <location>
        <begin position="387"/>
        <end position="407"/>
    </location>
</feature>
<feature type="transmembrane region" description="Helical" evidence="1">
    <location>
        <begin position="289"/>
        <end position="307"/>
    </location>
</feature>
<dbReference type="RefSeq" id="WP_167484932.1">
    <property type="nucleotide sequence ID" value="NZ_CP046173.1"/>
</dbReference>
<feature type="transmembrane region" description="Helical" evidence="1">
    <location>
        <begin position="16"/>
        <end position="35"/>
    </location>
</feature>
<feature type="transmembrane region" description="Helical" evidence="1">
    <location>
        <begin position="456"/>
        <end position="474"/>
    </location>
</feature>
<name>A0A6G9YWR0_9NOCA</name>
<keyword evidence="1" id="KW-1133">Transmembrane helix</keyword>
<feature type="transmembrane region" description="Helical" evidence="1">
    <location>
        <begin position="138"/>
        <end position="158"/>
    </location>
</feature>
<sequence length="485" mass="49784">MSTIGIRAAVGAESAVWLRSPLVGVPLAAVGYSLLVTGLQAGTRATTWTGSLAHLNMWVVGVGPLFLAVLAGTQTALDRRARTGGTRYRAVSPETMRGARFAVLAVWCLLAHGITVLTTGVAGVALSGAPVGTVAADGARLLVVLWLSSLGYCAVLVVAGEAFGIAGCVVAGLVFSAVGTVTAESSHWYLVPQAWIVRPALPLIGTHANGVGLAGDRVEYGWVALIFAASSAVVVLLAAPFALAAVATVRTWSLGLRVSAASIRPRHARNRRHDSPIRTLPLIVRRSRVGLLAAAAIGATLVTQWWYGPETAYLCFALLVLPMGCAVLPAVWIPRLRTGFRAIAARPSDPRILITGMAGLLILTELLVCLIVGAGACYFGQSPGSALANAALAATVGAMLVMFGAVVTTVAGRAAGLLVGFVGTTFGTLVGGTGLVGRLGPVVPWCWAVLREPGRAIVVVPLAIALTAAALVLLRRRFARSAAAA</sequence>
<dbReference type="EMBL" id="CP046173">
    <property type="protein sequence ID" value="QIS17541.1"/>
    <property type="molecule type" value="Genomic_DNA"/>
</dbReference>